<reference evidence="3 4" key="1">
    <citation type="submission" date="2024-02" db="EMBL/GenBank/DDBJ databases">
        <title>Chromosome-scale genome assembly of the rough periwinkle Littorina saxatilis.</title>
        <authorList>
            <person name="De Jode A."/>
            <person name="Faria R."/>
            <person name="Formenti G."/>
            <person name="Sims Y."/>
            <person name="Smith T.P."/>
            <person name="Tracey A."/>
            <person name="Wood J.M.D."/>
            <person name="Zagrodzka Z.B."/>
            <person name="Johannesson K."/>
            <person name="Butlin R.K."/>
            <person name="Leder E.H."/>
        </authorList>
    </citation>
    <scope>NUCLEOTIDE SEQUENCE [LARGE SCALE GENOMIC DNA]</scope>
    <source>
        <strain evidence="3">Snail1</strain>
        <tissue evidence="3">Muscle</tissue>
    </source>
</reference>
<organism evidence="3 4">
    <name type="scientific">Littorina saxatilis</name>
    <dbReference type="NCBI Taxonomy" id="31220"/>
    <lineage>
        <taxon>Eukaryota</taxon>
        <taxon>Metazoa</taxon>
        <taxon>Spiralia</taxon>
        <taxon>Lophotrochozoa</taxon>
        <taxon>Mollusca</taxon>
        <taxon>Gastropoda</taxon>
        <taxon>Caenogastropoda</taxon>
        <taxon>Littorinimorpha</taxon>
        <taxon>Littorinoidea</taxon>
        <taxon>Littorinidae</taxon>
        <taxon>Littorina</taxon>
    </lineage>
</organism>
<accession>A0AAN9GPS9</accession>
<evidence type="ECO:0000256" key="2">
    <source>
        <dbReference type="SAM" id="Phobius"/>
    </source>
</evidence>
<evidence type="ECO:0000256" key="1">
    <source>
        <dbReference type="SAM" id="MobiDB-lite"/>
    </source>
</evidence>
<sequence length="170" mass="18912">MSILTMRTQLRTSTDQRRRSSVCLNADSSPSPPDAARRRSSNVSMGNGQFLAVPDLKYRRSSLSTSTSALLSMAEGTRKRGSFTSSTTSGSLLSVPQDSEPRRRSLPGYMEVKSQSTDCLLDRRRSSVRPDEVYKQINDEGTRKMKLFGLVMMLVLALVIGVSFLKLFQH</sequence>
<protein>
    <submittedName>
        <fullName evidence="3">Uncharacterized protein</fullName>
    </submittedName>
</protein>
<dbReference type="EMBL" id="JBAMIC010000001">
    <property type="protein sequence ID" value="KAK7116343.1"/>
    <property type="molecule type" value="Genomic_DNA"/>
</dbReference>
<dbReference type="AlphaFoldDB" id="A0AAN9GPS9"/>
<evidence type="ECO:0000313" key="3">
    <source>
        <dbReference type="EMBL" id="KAK7116343.1"/>
    </source>
</evidence>
<evidence type="ECO:0000313" key="4">
    <source>
        <dbReference type="Proteomes" id="UP001374579"/>
    </source>
</evidence>
<feature type="compositionally biased region" description="Polar residues" evidence="1">
    <location>
        <begin position="1"/>
        <end position="13"/>
    </location>
</feature>
<feature type="region of interest" description="Disordered" evidence="1">
    <location>
        <begin position="74"/>
        <end position="105"/>
    </location>
</feature>
<proteinExistence type="predicted"/>
<keyword evidence="2" id="KW-0812">Transmembrane</keyword>
<dbReference type="Proteomes" id="UP001374579">
    <property type="component" value="Unassembled WGS sequence"/>
</dbReference>
<name>A0AAN9GPS9_9CAEN</name>
<comment type="caution">
    <text evidence="3">The sequence shown here is derived from an EMBL/GenBank/DDBJ whole genome shotgun (WGS) entry which is preliminary data.</text>
</comment>
<gene>
    <name evidence="3" type="ORF">V1264_002038</name>
</gene>
<keyword evidence="2" id="KW-1133">Transmembrane helix</keyword>
<feature type="transmembrane region" description="Helical" evidence="2">
    <location>
        <begin position="147"/>
        <end position="168"/>
    </location>
</feature>
<keyword evidence="2" id="KW-0472">Membrane</keyword>
<feature type="region of interest" description="Disordered" evidence="1">
    <location>
        <begin position="1"/>
        <end position="47"/>
    </location>
</feature>
<feature type="compositionally biased region" description="Low complexity" evidence="1">
    <location>
        <begin position="82"/>
        <end position="94"/>
    </location>
</feature>
<keyword evidence="4" id="KW-1185">Reference proteome</keyword>